<dbReference type="STRING" id="1176587.A8C56_14150"/>
<protein>
    <recommendedName>
        <fullName evidence="3">Immunity protein 26</fullName>
    </recommendedName>
</protein>
<dbReference type="InterPro" id="IPR029278">
    <property type="entry name" value="Imm26"/>
</dbReference>
<name>A0A1A9I2R7_9BACT</name>
<gene>
    <name evidence="1" type="ORF">A8C56_14150</name>
</gene>
<dbReference type="OrthoDB" id="1260470at2"/>
<dbReference type="Proteomes" id="UP000077667">
    <property type="component" value="Chromosome"/>
</dbReference>
<sequence length="166" mass="19502">MKLRIGDIFTIPVSEEKTGFGQIVKIPNKNNFIIIVYENIYSGRDWPSLEEVVKDKILFLGYTMDALLYHKFWKIIGNVFPDLSKIKFPYYKLGTFPNAMIVNYKGEKVKTISKLEFDKLQYETVVAPVRYENALKAYYKLSEWREDYDNLLYSKTLESIQVVEGK</sequence>
<reference evidence="1 2" key="1">
    <citation type="submission" date="2016-05" db="EMBL/GenBank/DDBJ databases">
        <title>Niabella ginsenosidivorans BS26 whole genome sequencing.</title>
        <authorList>
            <person name="Im W.T."/>
            <person name="Siddiqi M.Z."/>
        </authorList>
    </citation>
    <scope>NUCLEOTIDE SEQUENCE [LARGE SCALE GENOMIC DNA]</scope>
    <source>
        <strain evidence="1 2">BS26</strain>
    </source>
</reference>
<organism evidence="1 2">
    <name type="scientific">Niabella ginsenosidivorans</name>
    <dbReference type="NCBI Taxonomy" id="1176587"/>
    <lineage>
        <taxon>Bacteria</taxon>
        <taxon>Pseudomonadati</taxon>
        <taxon>Bacteroidota</taxon>
        <taxon>Chitinophagia</taxon>
        <taxon>Chitinophagales</taxon>
        <taxon>Chitinophagaceae</taxon>
        <taxon>Niabella</taxon>
    </lineage>
</organism>
<dbReference type="AlphaFoldDB" id="A0A1A9I2R7"/>
<accession>A0A1A9I2R7</accession>
<evidence type="ECO:0000313" key="1">
    <source>
        <dbReference type="EMBL" id="ANH81957.1"/>
    </source>
</evidence>
<dbReference type="RefSeq" id="WP_067757253.1">
    <property type="nucleotide sequence ID" value="NZ_CP015772.1"/>
</dbReference>
<evidence type="ECO:0008006" key="3">
    <source>
        <dbReference type="Google" id="ProtNLM"/>
    </source>
</evidence>
<keyword evidence="2" id="KW-1185">Reference proteome</keyword>
<proteinExistence type="predicted"/>
<evidence type="ECO:0000313" key="2">
    <source>
        <dbReference type="Proteomes" id="UP000077667"/>
    </source>
</evidence>
<dbReference type="KEGG" id="nia:A8C56_14150"/>
<dbReference type="Pfam" id="PF15428">
    <property type="entry name" value="Imm26"/>
    <property type="match status" value="1"/>
</dbReference>
<dbReference type="EMBL" id="CP015772">
    <property type="protein sequence ID" value="ANH81957.1"/>
    <property type="molecule type" value="Genomic_DNA"/>
</dbReference>